<reference evidence="8" key="1">
    <citation type="submission" date="2017-05" db="EMBL/GenBank/DDBJ databases">
        <authorList>
            <person name="Rodrigo-Torres L."/>
            <person name="Arahal R. D."/>
            <person name="Lucena T."/>
        </authorList>
    </citation>
    <scope>NUCLEOTIDE SEQUENCE [LARGE SCALE GENOMIC DNA]</scope>
    <source>
        <strain evidence="8">CECT 8649</strain>
    </source>
</reference>
<feature type="domain" description="Plastocyanin-like" evidence="6">
    <location>
        <begin position="41"/>
        <end position="150"/>
    </location>
</feature>
<dbReference type="InterPro" id="IPR045087">
    <property type="entry name" value="Cu-oxidase_fam"/>
</dbReference>
<evidence type="ECO:0000256" key="1">
    <source>
        <dbReference type="ARBA" id="ARBA00022723"/>
    </source>
</evidence>
<evidence type="ECO:0000259" key="5">
    <source>
        <dbReference type="Pfam" id="PF07731"/>
    </source>
</evidence>
<dbReference type="GO" id="GO:0005507">
    <property type="term" value="F:copper ion binding"/>
    <property type="evidence" value="ECO:0007669"/>
    <property type="project" value="InterPro"/>
</dbReference>
<dbReference type="CDD" id="cd13861">
    <property type="entry name" value="CuRO_1_CumA_like"/>
    <property type="match status" value="1"/>
</dbReference>
<dbReference type="PANTHER" id="PTHR11709:SF2">
    <property type="entry name" value="MULTICOPPER OXIDASE LPR1"/>
    <property type="match status" value="1"/>
</dbReference>
<dbReference type="InterPro" id="IPR011706">
    <property type="entry name" value="Cu-oxidase_C"/>
</dbReference>
<keyword evidence="1" id="KW-0479">Metal-binding</keyword>
<proteinExistence type="predicted"/>
<dbReference type="OrthoDB" id="9757546at2"/>
<evidence type="ECO:0000256" key="2">
    <source>
        <dbReference type="ARBA" id="ARBA00023002"/>
    </source>
</evidence>
<dbReference type="GO" id="GO:0016491">
    <property type="term" value="F:oxidoreductase activity"/>
    <property type="evidence" value="ECO:0007669"/>
    <property type="project" value="UniProtKB-KW"/>
</dbReference>
<keyword evidence="2" id="KW-0560">Oxidoreductase</keyword>
<keyword evidence="3" id="KW-0732">Signal</keyword>
<name>A0A238JAV1_9RHOB</name>
<dbReference type="Pfam" id="PF07731">
    <property type="entry name" value="Cu-oxidase_2"/>
    <property type="match status" value="1"/>
</dbReference>
<dbReference type="Gene3D" id="2.60.40.420">
    <property type="entry name" value="Cupredoxins - blue copper proteins"/>
    <property type="match status" value="3"/>
</dbReference>
<keyword evidence="8" id="KW-1185">Reference proteome</keyword>
<organism evidence="7 8">
    <name type="scientific">Pelagimonas phthalicica</name>
    <dbReference type="NCBI Taxonomy" id="1037362"/>
    <lineage>
        <taxon>Bacteria</taxon>
        <taxon>Pseudomonadati</taxon>
        <taxon>Pseudomonadota</taxon>
        <taxon>Alphaproteobacteria</taxon>
        <taxon>Rhodobacterales</taxon>
        <taxon>Roseobacteraceae</taxon>
        <taxon>Pelagimonas</taxon>
    </lineage>
</organism>
<dbReference type="RefSeq" id="WP_099244111.1">
    <property type="nucleotide sequence ID" value="NZ_FXXP01000001.1"/>
</dbReference>
<evidence type="ECO:0000259" key="6">
    <source>
        <dbReference type="Pfam" id="PF07732"/>
    </source>
</evidence>
<dbReference type="Proteomes" id="UP000225972">
    <property type="component" value="Unassembled WGS sequence"/>
</dbReference>
<dbReference type="AlphaFoldDB" id="A0A238JAV1"/>
<gene>
    <name evidence="7" type="primary">copA_2</name>
    <name evidence="7" type="ORF">TRP8649_01839</name>
</gene>
<dbReference type="SUPFAM" id="SSF49503">
    <property type="entry name" value="Cupredoxins"/>
    <property type="match status" value="3"/>
</dbReference>
<feature type="chain" id="PRO_5012330799" evidence="3">
    <location>
        <begin position="28"/>
        <end position="434"/>
    </location>
</feature>
<protein>
    <submittedName>
        <fullName evidence="7">Copper resistance protein A</fullName>
    </submittedName>
</protein>
<dbReference type="EMBL" id="FXXP01000001">
    <property type="protein sequence ID" value="SMX27729.1"/>
    <property type="molecule type" value="Genomic_DNA"/>
</dbReference>
<dbReference type="Pfam" id="PF07732">
    <property type="entry name" value="Cu-oxidase_3"/>
    <property type="match status" value="1"/>
</dbReference>
<evidence type="ECO:0000313" key="7">
    <source>
        <dbReference type="EMBL" id="SMX27729.1"/>
    </source>
</evidence>
<evidence type="ECO:0000313" key="8">
    <source>
        <dbReference type="Proteomes" id="UP000225972"/>
    </source>
</evidence>
<dbReference type="InterPro" id="IPR002355">
    <property type="entry name" value="Cu_oxidase_Cu_BS"/>
</dbReference>
<dbReference type="InterPro" id="IPR011707">
    <property type="entry name" value="Cu-oxidase-like_N"/>
</dbReference>
<dbReference type="PROSITE" id="PS00080">
    <property type="entry name" value="MULTICOPPER_OXIDASE2"/>
    <property type="match status" value="1"/>
</dbReference>
<feature type="signal peptide" evidence="3">
    <location>
        <begin position="1"/>
        <end position="27"/>
    </location>
</feature>
<evidence type="ECO:0000259" key="4">
    <source>
        <dbReference type="Pfam" id="PF00394"/>
    </source>
</evidence>
<dbReference type="PANTHER" id="PTHR11709">
    <property type="entry name" value="MULTI-COPPER OXIDASE"/>
    <property type="match status" value="1"/>
</dbReference>
<dbReference type="InterPro" id="IPR008972">
    <property type="entry name" value="Cupredoxin"/>
</dbReference>
<dbReference type="InterPro" id="IPR001117">
    <property type="entry name" value="Cu-oxidase_2nd"/>
</dbReference>
<dbReference type="Pfam" id="PF00394">
    <property type="entry name" value="Cu-oxidase"/>
    <property type="match status" value="1"/>
</dbReference>
<feature type="domain" description="Plastocyanin-like" evidence="4">
    <location>
        <begin position="165"/>
        <end position="266"/>
    </location>
</feature>
<accession>A0A238JAV1</accession>
<sequence>MTGFNLTRRGAMASGLALLALPRAALAAPTVLRAAPVSAQILPKGDGTTAMLGLNGTTPGPELRVKQGSRLDVTFENQIGADSALHWHGIRIENAMDGVPGMTQSAVPHGGRFDYSFVAPDAGTFWYHSHSRSWEQVEQGLYGALIVEEAEPPAVDHDVTVLLDDWRLEEDGTLIGGFGNRHDFAHAGRLGNFARALVSVETVRRGDRLRLRLINTATARIFPVILSGASGKVVALDGMPLPAPREISDITLAPAQRMDLIVDVTNTLRFDFPTRGDPYELGRIAVEGDNPSPIDTDITPLPAPNTPTPGPADHELTLTMQGGAMGGRHSGDDIWALNGHSGLPETPFARFKRGETARIRLVNETAFPHGMHLHGHHFYETNEAGLGDLRDTTLINRGESRDILCVFDNPGKWLLHCHMLGHQAAGMKTWVEVT</sequence>
<feature type="domain" description="Plastocyanin-like" evidence="5">
    <location>
        <begin position="318"/>
        <end position="433"/>
    </location>
</feature>
<evidence type="ECO:0000256" key="3">
    <source>
        <dbReference type="SAM" id="SignalP"/>
    </source>
</evidence>